<dbReference type="InterPro" id="IPR011009">
    <property type="entry name" value="Kinase-like_dom_sf"/>
</dbReference>
<evidence type="ECO:0000313" key="8">
    <source>
        <dbReference type="EMBL" id="PFX12472.1"/>
    </source>
</evidence>
<keyword evidence="9" id="KW-1185">Reference proteome</keyword>
<dbReference type="PANTHER" id="PTHR44329">
    <property type="entry name" value="SERINE/THREONINE-PROTEIN KINASE TNNI3K-RELATED"/>
    <property type="match status" value="1"/>
</dbReference>
<dbReference type="PROSITE" id="PS50011">
    <property type="entry name" value="PROTEIN_KINASE_DOM"/>
    <property type="match status" value="1"/>
</dbReference>
<keyword evidence="2 5" id="KW-0547">Nucleotide-binding</keyword>
<gene>
    <name evidence="8" type="primary">FEM1B</name>
    <name evidence="8" type="ORF">AWC38_SpisGene23568</name>
</gene>
<dbReference type="InterPro" id="IPR002110">
    <property type="entry name" value="Ankyrin_rpt"/>
</dbReference>
<organism evidence="8 9">
    <name type="scientific">Stylophora pistillata</name>
    <name type="common">Smooth cauliflower coral</name>
    <dbReference type="NCBI Taxonomy" id="50429"/>
    <lineage>
        <taxon>Eukaryota</taxon>
        <taxon>Metazoa</taxon>
        <taxon>Cnidaria</taxon>
        <taxon>Anthozoa</taxon>
        <taxon>Hexacorallia</taxon>
        <taxon>Scleractinia</taxon>
        <taxon>Astrocoeniina</taxon>
        <taxon>Pocilloporidae</taxon>
        <taxon>Stylophora</taxon>
    </lineage>
</organism>
<dbReference type="GO" id="GO:0004672">
    <property type="term" value="F:protein kinase activity"/>
    <property type="evidence" value="ECO:0007669"/>
    <property type="project" value="InterPro"/>
</dbReference>
<dbReference type="PROSITE" id="PS50088">
    <property type="entry name" value="ANK_REPEAT"/>
    <property type="match status" value="2"/>
</dbReference>
<dbReference type="Gene3D" id="3.30.200.20">
    <property type="entry name" value="Phosphorylase Kinase, domain 1"/>
    <property type="match status" value="1"/>
</dbReference>
<dbReference type="SUPFAM" id="SSF48403">
    <property type="entry name" value="Ankyrin repeat"/>
    <property type="match status" value="1"/>
</dbReference>
<feature type="non-terminal residue" evidence="8">
    <location>
        <position position="1"/>
    </location>
</feature>
<dbReference type="GO" id="GO:0097527">
    <property type="term" value="P:necroptotic signaling pathway"/>
    <property type="evidence" value="ECO:0007669"/>
    <property type="project" value="TreeGrafter"/>
</dbReference>
<keyword evidence="4" id="KW-0040">ANK repeat</keyword>
<dbReference type="Gene3D" id="1.10.510.10">
    <property type="entry name" value="Transferase(Phosphotransferase) domain 1"/>
    <property type="match status" value="1"/>
</dbReference>
<name>A0A2B4R8C2_STYPI</name>
<dbReference type="EMBL" id="LSMT01001348">
    <property type="protein sequence ID" value="PFX12472.1"/>
    <property type="molecule type" value="Genomic_DNA"/>
</dbReference>
<proteinExistence type="inferred from homology"/>
<evidence type="ECO:0000259" key="7">
    <source>
        <dbReference type="PROSITE" id="PS50011"/>
    </source>
</evidence>
<dbReference type="GO" id="GO:0005524">
    <property type="term" value="F:ATP binding"/>
    <property type="evidence" value="ECO:0007669"/>
    <property type="project" value="UniProtKB-UniRule"/>
</dbReference>
<dbReference type="PANTHER" id="PTHR44329:SF298">
    <property type="entry name" value="MIXED LINEAGE KINASE DOMAIN-LIKE PROTEIN"/>
    <property type="match status" value="1"/>
</dbReference>
<dbReference type="Proteomes" id="UP000225706">
    <property type="component" value="Unassembled WGS sequence"/>
</dbReference>
<dbReference type="PROSITE" id="PS50297">
    <property type="entry name" value="ANK_REP_REGION"/>
    <property type="match status" value="1"/>
</dbReference>
<dbReference type="InterPro" id="IPR017441">
    <property type="entry name" value="Protein_kinase_ATP_BS"/>
</dbReference>
<accession>A0A2B4R8C2</accession>
<feature type="repeat" description="ANK" evidence="4">
    <location>
        <begin position="1"/>
        <end position="30"/>
    </location>
</feature>
<evidence type="ECO:0000256" key="1">
    <source>
        <dbReference type="ARBA" id="ARBA00005843"/>
    </source>
</evidence>
<keyword evidence="3 5" id="KW-0067">ATP-binding</keyword>
<feature type="binding site" evidence="5">
    <location>
        <position position="714"/>
    </location>
    <ligand>
        <name>ATP</name>
        <dbReference type="ChEBI" id="CHEBI:30616"/>
    </ligand>
</feature>
<keyword evidence="6" id="KW-0175">Coiled coil</keyword>
<dbReference type="OrthoDB" id="4429489at2759"/>
<dbReference type="Gene3D" id="1.25.40.20">
    <property type="entry name" value="Ankyrin repeat-containing domain"/>
    <property type="match status" value="2"/>
</dbReference>
<reference evidence="9" key="1">
    <citation type="journal article" date="2017" name="bioRxiv">
        <title>Comparative analysis of the genomes of Stylophora pistillata and Acropora digitifera provides evidence for extensive differences between species of corals.</title>
        <authorList>
            <person name="Voolstra C.R."/>
            <person name="Li Y."/>
            <person name="Liew Y.J."/>
            <person name="Baumgarten S."/>
            <person name="Zoccola D."/>
            <person name="Flot J.-F."/>
            <person name="Tambutte S."/>
            <person name="Allemand D."/>
            <person name="Aranda M."/>
        </authorList>
    </citation>
    <scope>NUCLEOTIDE SEQUENCE [LARGE SCALE GENOMIC DNA]</scope>
</reference>
<dbReference type="PROSITE" id="PS00109">
    <property type="entry name" value="PROTEIN_KINASE_TYR"/>
    <property type="match status" value="1"/>
</dbReference>
<evidence type="ECO:0000256" key="5">
    <source>
        <dbReference type="PROSITE-ProRule" id="PRU10141"/>
    </source>
</evidence>
<dbReference type="InterPro" id="IPR008266">
    <property type="entry name" value="Tyr_kinase_AS"/>
</dbReference>
<evidence type="ECO:0000256" key="2">
    <source>
        <dbReference type="ARBA" id="ARBA00022741"/>
    </source>
</evidence>
<dbReference type="InterPro" id="IPR036770">
    <property type="entry name" value="Ankyrin_rpt-contain_sf"/>
</dbReference>
<evidence type="ECO:0000256" key="4">
    <source>
        <dbReference type="PROSITE-ProRule" id="PRU00023"/>
    </source>
</evidence>
<protein>
    <submittedName>
        <fullName evidence="8">Protein fem-1-like B</fullName>
    </submittedName>
</protein>
<dbReference type="InterPro" id="IPR000719">
    <property type="entry name" value="Prot_kinase_dom"/>
</dbReference>
<evidence type="ECO:0000313" key="9">
    <source>
        <dbReference type="Proteomes" id="UP000225706"/>
    </source>
</evidence>
<dbReference type="STRING" id="50429.A0A2B4R8C2"/>
<dbReference type="SMART" id="SM00248">
    <property type="entry name" value="ANK"/>
    <property type="match status" value="4"/>
</dbReference>
<dbReference type="Gene3D" id="1.10.287.1490">
    <property type="match status" value="1"/>
</dbReference>
<sequence>SCLRHAVASGQVELVRKLLAKGAKENRNHQHLSLLIYASNNCKIEMVEYFIKRPECTKEERIDALELLGASIANDPNAYDIKKAFIYMKRGMEERIEDPSRPLLKKKMEPVEAYQNRRESQSLEELSLLKGDDHGIHMEGLLVRERILATDSTQLRNQIKYRGFILAESEQYELCIALWKRAMEVGINNFNSVVSVTGDLKAFVSLFGEMWQNGKLLRPKFIEDVFEKLVDASEKLAETEFKPGKSQEKMCYYALYLLVIYGKLKVQNANIMSFVRRFLRLDHRTCDGNTLLHLAVWHKTPVHKDDDVCKLPCIETTERILCAGCDVNAINAAGNTPLHLAATFKPGPEQGETLKGMLELLLDFGADTDLVNNIGKTAMVCCETEEAHGLLRRGPGAKKVDATDAAENNAFMAFCFFACEIKGLLLFSFPQGKIGESTQQLENIREELRERDGQLSEMTQQLTNVEGQLVERDNQLREKTQQLTNVQGQLRERDGQLMERTQQLANVRGQLVESDGRLAEMIQEYTNVEDQLREGREQLRQMTEHSTKVEEQLREKKEQVRQLAQQLKHVQRQSQDVDRQLRENNRQLREMTEQMANDRQQIQQLENIREKRREREGQLREMTQQLIIIREQLQEKDGEVNSLEGRLRAKEQEKNELENTLLTVQQALSESSRQQMPDWIIQRDQIQLTDNELGKGAWGRVVEGKYCGCAVAVKQMHHVLRSSLYRREPFEREMNIASRCRHPCLLQFIGATNDDGSPLFVTELMEKSLRNLLDERPLSSTEVSVISLDVARALNYLHKKKPCPIIHRDISSANVLLWRHTDQWRGKVSDYGTANFMQQSMSVGPGAIIYSAPEAFTEHQTVKVDVYSFGVLLWEICIRRQPSRERREKQVAMVTDRVLRVLIRRCLQEDPEARPSMEEILSELEKLI</sequence>
<evidence type="ECO:0000256" key="3">
    <source>
        <dbReference type="ARBA" id="ARBA00022840"/>
    </source>
</evidence>
<feature type="coiled-coil region" evidence="6">
    <location>
        <begin position="518"/>
        <end position="674"/>
    </location>
</feature>
<dbReference type="AlphaFoldDB" id="A0A2B4R8C2"/>
<dbReference type="InterPro" id="IPR051681">
    <property type="entry name" value="Ser/Thr_Kinases-Pseudokinases"/>
</dbReference>
<dbReference type="SUPFAM" id="SSF56112">
    <property type="entry name" value="Protein kinase-like (PK-like)"/>
    <property type="match status" value="1"/>
</dbReference>
<evidence type="ECO:0000256" key="6">
    <source>
        <dbReference type="SAM" id="Coils"/>
    </source>
</evidence>
<feature type="repeat" description="ANK" evidence="4">
    <location>
        <begin position="333"/>
        <end position="373"/>
    </location>
</feature>
<comment type="similarity">
    <text evidence="1">Belongs to the protein kinase superfamily. TKL Ser/Thr protein kinase family.</text>
</comment>
<feature type="domain" description="Protein kinase" evidence="7">
    <location>
        <begin position="687"/>
        <end position="928"/>
    </location>
</feature>
<dbReference type="Pfam" id="PF00023">
    <property type="entry name" value="Ank"/>
    <property type="match status" value="1"/>
</dbReference>
<dbReference type="PROSITE" id="PS00107">
    <property type="entry name" value="PROTEIN_KINASE_ATP"/>
    <property type="match status" value="1"/>
</dbReference>
<dbReference type="Pfam" id="PF00069">
    <property type="entry name" value="Pkinase"/>
    <property type="match status" value="1"/>
</dbReference>
<comment type="caution">
    <text evidence="8">The sequence shown here is derived from an EMBL/GenBank/DDBJ whole genome shotgun (WGS) entry which is preliminary data.</text>
</comment>